<name>A0A1H9U7N5_9BACI</name>
<organism evidence="1 2">
    <name type="scientific">Salipaludibacillus aurantiacus</name>
    <dbReference type="NCBI Taxonomy" id="1601833"/>
    <lineage>
        <taxon>Bacteria</taxon>
        <taxon>Bacillati</taxon>
        <taxon>Bacillota</taxon>
        <taxon>Bacilli</taxon>
        <taxon>Bacillales</taxon>
        <taxon>Bacillaceae</taxon>
    </lineage>
</organism>
<dbReference type="Proteomes" id="UP000198571">
    <property type="component" value="Unassembled WGS sequence"/>
</dbReference>
<reference evidence="2" key="1">
    <citation type="submission" date="2016-10" db="EMBL/GenBank/DDBJ databases">
        <authorList>
            <person name="Varghese N."/>
            <person name="Submissions S."/>
        </authorList>
    </citation>
    <scope>NUCLEOTIDE SEQUENCE [LARGE SCALE GENOMIC DNA]</scope>
    <source>
        <strain evidence="2">S9</strain>
    </source>
</reference>
<dbReference type="AlphaFoldDB" id="A0A1H9U7N5"/>
<keyword evidence="2" id="KW-1185">Reference proteome</keyword>
<dbReference type="RefSeq" id="WP_255717014.1">
    <property type="nucleotide sequence ID" value="NZ_FOGT01000007.1"/>
</dbReference>
<dbReference type="STRING" id="1601833.SAMN05518684_10716"/>
<sequence>MKKGLLITTMAVTLMVFATMGSGEPSAVIQPLKDIPYIHL</sequence>
<dbReference type="EMBL" id="FOGT01000007">
    <property type="protein sequence ID" value="SES05359.1"/>
    <property type="molecule type" value="Genomic_DNA"/>
</dbReference>
<protein>
    <submittedName>
        <fullName evidence="1">Uncharacterized protein</fullName>
    </submittedName>
</protein>
<evidence type="ECO:0000313" key="1">
    <source>
        <dbReference type="EMBL" id="SES05359.1"/>
    </source>
</evidence>
<gene>
    <name evidence="1" type="ORF">SAMN05518684_10716</name>
</gene>
<proteinExistence type="predicted"/>
<evidence type="ECO:0000313" key="2">
    <source>
        <dbReference type="Proteomes" id="UP000198571"/>
    </source>
</evidence>
<accession>A0A1H9U7N5</accession>